<comment type="caution">
    <text evidence="2">The sequence shown here is derived from an EMBL/GenBank/DDBJ whole genome shotgun (WGS) entry which is preliminary data.</text>
</comment>
<sequence length="69" mass="6775">MGGDMLDRCVVGQEGYADHGRRGDRGGGGGRDRGRGVAGQAQRGAGQGGRGAGGQMPQQAASAGQVGLH</sequence>
<feature type="region of interest" description="Disordered" evidence="1">
    <location>
        <begin position="1"/>
        <end position="69"/>
    </location>
</feature>
<feature type="compositionally biased region" description="Basic and acidic residues" evidence="1">
    <location>
        <begin position="16"/>
        <end position="35"/>
    </location>
</feature>
<dbReference type="Proteomes" id="UP001500711">
    <property type="component" value="Unassembled WGS sequence"/>
</dbReference>
<gene>
    <name evidence="2" type="ORF">GCM10022267_73170</name>
</gene>
<name>A0ABP7C3U4_9PSEU</name>
<reference evidence="3" key="1">
    <citation type="journal article" date="2019" name="Int. J. Syst. Evol. Microbiol.">
        <title>The Global Catalogue of Microorganisms (GCM) 10K type strain sequencing project: providing services to taxonomists for standard genome sequencing and annotation.</title>
        <authorList>
            <consortium name="The Broad Institute Genomics Platform"/>
            <consortium name="The Broad Institute Genome Sequencing Center for Infectious Disease"/>
            <person name="Wu L."/>
            <person name="Ma J."/>
        </authorList>
    </citation>
    <scope>NUCLEOTIDE SEQUENCE [LARGE SCALE GENOMIC DNA]</scope>
    <source>
        <strain evidence="3">JCM 17494</strain>
    </source>
</reference>
<feature type="compositionally biased region" description="Gly residues" evidence="1">
    <location>
        <begin position="45"/>
        <end position="54"/>
    </location>
</feature>
<keyword evidence="3" id="KW-1185">Reference proteome</keyword>
<organism evidence="2 3">
    <name type="scientific">Lentzea roselyniae</name>
    <dbReference type="NCBI Taxonomy" id="531940"/>
    <lineage>
        <taxon>Bacteria</taxon>
        <taxon>Bacillati</taxon>
        <taxon>Actinomycetota</taxon>
        <taxon>Actinomycetes</taxon>
        <taxon>Pseudonocardiales</taxon>
        <taxon>Pseudonocardiaceae</taxon>
        <taxon>Lentzea</taxon>
    </lineage>
</organism>
<protein>
    <submittedName>
        <fullName evidence="2">Uncharacterized protein</fullName>
    </submittedName>
</protein>
<accession>A0ABP7C3U4</accession>
<feature type="compositionally biased region" description="Low complexity" evidence="1">
    <location>
        <begin position="55"/>
        <end position="69"/>
    </location>
</feature>
<dbReference type="EMBL" id="BAABBE010000030">
    <property type="protein sequence ID" value="GAA3675694.1"/>
    <property type="molecule type" value="Genomic_DNA"/>
</dbReference>
<proteinExistence type="predicted"/>
<evidence type="ECO:0000256" key="1">
    <source>
        <dbReference type="SAM" id="MobiDB-lite"/>
    </source>
</evidence>
<evidence type="ECO:0000313" key="3">
    <source>
        <dbReference type="Proteomes" id="UP001500711"/>
    </source>
</evidence>
<evidence type="ECO:0000313" key="2">
    <source>
        <dbReference type="EMBL" id="GAA3675694.1"/>
    </source>
</evidence>